<dbReference type="PANTHER" id="PTHR46599:SF6">
    <property type="entry name" value="DUAL SPECIFICITY PHOSPHATASE 26"/>
    <property type="match status" value="1"/>
</dbReference>
<dbReference type="EMBL" id="BGZK01000895">
    <property type="protein sequence ID" value="GBP64363.1"/>
    <property type="molecule type" value="Genomic_DNA"/>
</dbReference>
<organism evidence="2 3">
    <name type="scientific">Eumeta variegata</name>
    <name type="common">Bagworm moth</name>
    <name type="synonym">Eumeta japonica</name>
    <dbReference type="NCBI Taxonomy" id="151549"/>
    <lineage>
        <taxon>Eukaryota</taxon>
        <taxon>Metazoa</taxon>
        <taxon>Ecdysozoa</taxon>
        <taxon>Arthropoda</taxon>
        <taxon>Hexapoda</taxon>
        <taxon>Insecta</taxon>
        <taxon>Pterygota</taxon>
        <taxon>Neoptera</taxon>
        <taxon>Endopterygota</taxon>
        <taxon>Lepidoptera</taxon>
        <taxon>Glossata</taxon>
        <taxon>Ditrysia</taxon>
        <taxon>Tineoidea</taxon>
        <taxon>Psychidae</taxon>
        <taxon>Oiketicinae</taxon>
        <taxon>Eumeta</taxon>
    </lineage>
</organism>
<dbReference type="STRING" id="151549.A0A4C1XMR4"/>
<evidence type="ECO:0000313" key="2">
    <source>
        <dbReference type="EMBL" id="GBP64363.1"/>
    </source>
</evidence>
<comment type="caution">
    <text evidence="2">The sequence shown here is derived from an EMBL/GenBank/DDBJ whole genome shotgun (WGS) entry which is preliminary data.</text>
</comment>
<evidence type="ECO:0000313" key="3">
    <source>
        <dbReference type="Proteomes" id="UP000299102"/>
    </source>
</evidence>
<reference evidence="2 3" key="1">
    <citation type="journal article" date="2019" name="Commun. Biol.">
        <title>The bagworm genome reveals a unique fibroin gene that provides high tensile strength.</title>
        <authorList>
            <person name="Kono N."/>
            <person name="Nakamura H."/>
            <person name="Ohtoshi R."/>
            <person name="Tomita M."/>
            <person name="Numata K."/>
            <person name="Arakawa K."/>
        </authorList>
    </citation>
    <scope>NUCLEOTIDE SEQUENCE [LARGE SCALE GENOMIC DNA]</scope>
</reference>
<proteinExistence type="predicted"/>
<gene>
    <name evidence="2" type="primary">PGBD4</name>
    <name evidence="2" type="ORF">EVAR_14932_1</name>
</gene>
<feature type="domain" description="PiggyBac transposable element-derived protein" evidence="1">
    <location>
        <begin position="4"/>
        <end position="162"/>
    </location>
</feature>
<dbReference type="Proteomes" id="UP000299102">
    <property type="component" value="Unassembled WGS sequence"/>
</dbReference>
<dbReference type="Pfam" id="PF13843">
    <property type="entry name" value="DDE_Tnp_1_7"/>
    <property type="match status" value="1"/>
</dbReference>
<dbReference type="OrthoDB" id="10057959at2759"/>
<name>A0A4C1XMR4_EUMVA</name>
<dbReference type="AlphaFoldDB" id="A0A4C1XMR4"/>
<protein>
    <submittedName>
        <fullName evidence="2">PiggyBac transposable element-derived protein 4</fullName>
    </submittedName>
</protein>
<dbReference type="InterPro" id="IPR029526">
    <property type="entry name" value="PGBD"/>
</dbReference>
<dbReference type="PANTHER" id="PTHR46599">
    <property type="entry name" value="PIGGYBAC TRANSPOSABLE ELEMENT-DERIVED PROTEIN 4"/>
    <property type="match status" value="1"/>
</dbReference>
<evidence type="ECO:0000259" key="1">
    <source>
        <dbReference type="Pfam" id="PF13843"/>
    </source>
</evidence>
<keyword evidence="3" id="KW-1185">Reference proteome</keyword>
<accession>A0A4C1XMR4</accession>
<sequence length="178" mass="20505">MLESFKGSCRFLQYTPSKPAKYGIKLFFLVDAMTFYTNKLEICGGKQREGPYFQDTSTNALVKRMIEPISGTGQNVTMDNWFTSVPLTEQLLTDHDLTVLGTMRKNKPEILNEFRRKGLEVYSTVFGYKQKETLLSYCPKKDKTVLLLSTMHNDGVIDKTSEKNFQKSLSFIIKRKEE</sequence>